<evidence type="ECO:0000313" key="21">
    <source>
        <dbReference type="Proteomes" id="UP000799429"/>
    </source>
</evidence>
<comment type="cofactor">
    <cofactor evidence="1">
        <name>FMN</name>
        <dbReference type="ChEBI" id="CHEBI:58210"/>
    </cofactor>
</comment>
<evidence type="ECO:0000256" key="1">
    <source>
        <dbReference type="ARBA" id="ARBA00001917"/>
    </source>
</evidence>
<dbReference type="InterPro" id="IPR001433">
    <property type="entry name" value="OxRdtase_FAD/NAD-bd"/>
</dbReference>
<evidence type="ECO:0000256" key="10">
    <source>
        <dbReference type="ARBA" id="ARBA00022827"/>
    </source>
</evidence>
<dbReference type="InterPro" id="IPR023173">
    <property type="entry name" value="NADPH_Cyt_P450_Rdtase_alpha"/>
</dbReference>
<dbReference type="OrthoDB" id="1856718at2759"/>
<evidence type="ECO:0000256" key="8">
    <source>
        <dbReference type="ARBA" id="ARBA00022643"/>
    </source>
</evidence>
<dbReference type="PRINTS" id="PR00371">
    <property type="entry name" value="FPNCR"/>
</dbReference>
<dbReference type="CDD" id="cd06207">
    <property type="entry name" value="CyPoR_like"/>
    <property type="match status" value="1"/>
</dbReference>
<dbReference type="SUPFAM" id="SSF63380">
    <property type="entry name" value="Riboflavin synthase domain-like"/>
    <property type="match status" value="1"/>
</dbReference>
<evidence type="ECO:0000256" key="11">
    <source>
        <dbReference type="ARBA" id="ARBA00022857"/>
    </source>
</evidence>
<evidence type="ECO:0000256" key="18">
    <source>
        <dbReference type="SAM" id="MobiDB-lite"/>
    </source>
</evidence>
<accession>A0A9P4VQ69</accession>
<evidence type="ECO:0000256" key="15">
    <source>
        <dbReference type="ARBA" id="ARBA00023014"/>
    </source>
</evidence>
<dbReference type="SUPFAM" id="SSF52922">
    <property type="entry name" value="TK C-terminal domain-like"/>
    <property type="match status" value="1"/>
</dbReference>
<evidence type="ECO:0000256" key="5">
    <source>
        <dbReference type="ARBA" id="ARBA00022448"/>
    </source>
</evidence>
<keyword evidence="12" id="KW-0249">Electron transport</keyword>
<dbReference type="Gene3D" id="1.20.990.10">
    <property type="entry name" value="NADPH-cytochrome p450 Reductase, Chain A, domain 3"/>
    <property type="match status" value="1"/>
</dbReference>
<evidence type="ECO:0000256" key="6">
    <source>
        <dbReference type="ARBA" id="ARBA00022485"/>
    </source>
</evidence>
<dbReference type="InterPro" id="IPR002869">
    <property type="entry name" value="Pyrv_flavodox_OxRed_cen"/>
</dbReference>
<dbReference type="InterPro" id="IPR001709">
    <property type="entry name" value="Flavoprot_Pyr_Nucl_cyt_Rdtase"/>
</dbReference>
<keyword evidence="15" id="KW-0411">Iron-sulfur</keyword>
<dbReference type="FunFam" id="1.20.990.10:FF:000010">
    <property type="entry name" value="Sulfite reductase [NADPH] flavoprotein component"/>
    <property type="match status" value="1"/>
</dbReference>
<dbReference type="SUPFAM" id="SSF53323">
    <property type="entry name" value="Pyruvate-ferredoxin oxidoreductase, PFOR, domain III"/>
    <property type="match status" value="1"/>
</dbReference>
<dbReference type="GO" id="GO:0010181">
    <property type="term" value="F:FMN binding"/>
    <property type="evidence" value="ECO:0007669"/>
    <property type="project" value="TreeGrafter"/>
</dbReference>
<dbReference type="InterPro" id="IPR003097">
    <property type="entry name" value="CysJ-like_FAD-binding"/>
</dbReference>
<organism evidence="20 21">
    <name type="scientific">Patellaria atrata CBS 101060</name>
    <dbReference type="NCBI Taxonomy" id="1346257"/>
    <lineage>
        <taxon>Eukaryota</taxon>
        <taxon>Fungi</taxon>
        <taxon>Dikarya</taxon>
        <taxon>Ascomycota</taxon>
        <taxon>Pezizomycotina</taxon>
        <taxon>Dothideomycetes</taxon>
        <taxon>Dothideomycetes incertae sedis</taxon>
        <taxon>Patellariales</taxon>
        <taxon>Patellariaceae</taxon>
        <taxon>Patellaria</taxon>
    </lineage>
</organism>
<keyword evidence="8" id="KW-0288">FMN</keyword>
<dbReference type="PANTHER" id="PTHR19384:SF109">
    <property type="entry name" value="SULFITE REDUCTASE [NADPH] FLAVOPROTEIN COMPONENT"/>
    <property type="match status" value="1"/>
</dbReference>
<dbReference type="InterPro" id="IPR039261">
    <property type="entry name" value="FNR_nucleotide-bd"/>
</dbReference>
<evidence type="ECO:0000256" key="13">
    <source>
        <dbReference type="ARBA" id="ARBA00023002"/>
    </source>
</evidence>
<evidence type="ECO:0000256" key="17">
    <source>
        <dbReference type="ARBA" id="ARBA00059320"/>
    </source>
</evidence>
<evidence type="ECO:0000256" key="9">
    <source>
        <dbReference type="ARBA" id="ARBA00022723"/>
    </source>
</evidence>
<dbReference type="Gene3D" id="3.40.50.970">
    <property type="match status" value="1"/>
</dbReference>
<sequence length="1074" mass="118328">MHSQQHQSGGSAGQQPKQEPLISQTASSLPFGQELPLSSIGGPTYLTAQTLVQQVAYTLSDKVFAYSPETFGLDASLTKWRSGSEKNAFGYSTGVSSLETRAGAGSIALGYIFSEDFDVKKRHIPQAIVASSSSLHYLRGALDQLSLLYAVSNPLVTHIAAVDYSPASSSGLVTDYVSAFSIADDLGLGLISSASIYEAQHISLLSTLVASILPTIHIFDGVHVGRETTRVVDVLDQSGLSNNYNTILKQLSGSDNKGSDQEGRVIRLLQVFNDELGTDYKAFEYHGHTNAESVLVVFGSVEATISAQVISYLAKKDQKVGVVNVRLYRPFVEEEFLAVLPKSVKTIGVLGQVLDNVTVVDDTQHSRLYSDVLAAVNFAPSLAGISSILDLKYAREQVWTPSNISEVISKITATAESCSCSEILDPTIKQYTFWDLDNEQSIQAPFILGQILAGMSATNVSLRSGHDNLVQGGIIRTDIRTSSKSIEAPYPVEQADVTFVGEQKLFGEFDILKILKFRSSLIVRLPGVKDEDLEKKLPPSVRKALLSQEIQLFLLDPSASSKVAEDEMLGNSLAQLCFLKIARADLLSTALDKIATTNVSKDSLNSLVGELDQTLRHVTTLESWAAVDGEGETTVLPTDIHINSFSPFDKMESEPPTLLKNWVIAAKGIAFKEAYGTETSLRPDLGIKTFVAHVKEHRRLTPLTYDRNIFHIEFDLGDSGLTYAIGEALGIHAENDRTEIEEFIKWYGLNPDEIVEVPTREDPGILENRTVYQALLQNVDIFGRPPKRFYEALAEFASDPKEKQDLLTLCSADGATEFKRRAEVDTITFADVLLEFSSAHPSFHDIVRIVSPMKRREYSIASSQRVTPNSVSLLIVTVNWVDSKGRDRFGQATRYLNSLPVGTSVTVSVKPSVMKLPPKATAPIIMAGLGTGLAPFRAFVQERALQKQRGEKIGAVLLYMGSRHQREEYLYGEEWEAYQDAGIITLLGRAFSRDQPQKIYIQDRMRQTMDEIRQAYLKEEGSFYLCGPTWPVPDVTEVLQEALELEAKSAGKKMDSRRAIEQLKDDGRYVLEVY</sequence>
<dbReference type="Pfam" id="PF01558">
    <property type="entry name" value="POR"/>
    <property type="match status" value="1"/>
</dbReference>
<keyword evidence="10" id="KW-0274">FAD</keyword>
<proteinExistence type="predicted"/>
<gene>
    <name evidence="20" type="ORF">M501DRAFT_986308</name>
</gene>
<protein>
    <recommendedName>
        <fullName evidence="4">assimilatory sulfite reductase (NADPH)</fullName>
        <ecNumber evidence="4">1.8.1.2</ecNumber>
    </recommendedName>
</protein>
<name>A0A9P4VQ69_9PEZI</name>
<comment type="pathway">
    <text evidence="3">Sulfur metabolism; hydrogen sulfide biosynthesis; hydrogen sulfide from sulfite (NADPH route): step 1/1.</text>
</comment>
<evidence type="ECO:0000256" key="12">
    <source>
        <dbReference type="ARBA" id="ARBA00022982"/>
    </source>
</evidence>
<keyword evidence="11" id="KW-0521">NADP</keyword>
<dbReference type="SUPFAM" id="SSF52343">
    <property type="entry name" value="Ferredoxin reductase-like, C-terminal NADP-linked domain"/>
    <property type="match status" value="1"/>
</dbReference>
<dbReference type="GO" id="GO:0050660">
    <property type="term" value="F:flavin adenine dinucleotide binding"/>
    <property type="evidence" value="ECO:0007669"/>
    <property type="project" value="TreeGrafter"/>
</dbReference>
<dbReference type="InterPro" id="IPR017927">
    <property type="entry name" value="FAD-bd_FR_type"/>
</dbReference>
<dbReference type="Pfam" id="PF00667">
    <property type="entry name" value="FAD_binding_1"/>
    <property type="match status" value="1"/>
</dbReference>
<comment type="cofactor">
    <cofactor evidence="2">
        <name>FAD</name>
        <dbReference type="ChEBI" id="CHEBI:57692"/>
    </cofactor>
</comment>
<dbReference type="GO" id="GO:0051539">
    <property type="term" value="F:4 iron, 4 sulfur cluster binding"/>
    <property type="evidence" value="ECO:0007669"/>
    <property type="project" value="UniProtKB-KW"/>
</dbReference>
<dbReference type="Gene3D" id="2.40.30.10">
    <property type="entry name" value="Translation factors"/>
    <property type="match status" value="1"/>
</dbReference>
<comment type="caution">
    <text evidence="20">The sequence shown here is derived from an EMBL/GenBank/DDBJ whole genome shotgun (WGS) entry which is preliminary data.</text>
</comment>
<dbReference type="EC" id="1.8.1.2" evidence="4"/>
<dbReference type="InterPro" id="IPR019752">
    <property type="entry name" value="Pyrv/ketoisovalerate_OxRed_cat"/>
</dbReference>
<feature type="region of interest" description="Disordered" evidence="18">
    <location>
        <begin position="1"/>
        <end position="24"/>
    </location>
</feature>
<feature type="domain" description="FAD-binding FR-type" evidence="19">
    <location>
        <begin position="687"/>
        <end position="918"/>
    </location>
</feature>
<dbReference type="Pfam" id="PF00175">
    <property type="entry name" value="NAD_binding_1"/>
    <property type="match status" value="1"/>
</dbReference>
<evidence type="ECO:0000256" key="4">
    <source>
        <dbReference type="ARBA" id="ARBA00012604"/>
    </source>
</evidence>
<dbReference type="Gene3D" id="3.40.50.920">
    <property type="match status" value="1"/>
</dbReference>
<dbReference type="GO" id="GO:0016903">
    <property type="term" value="F:oxidoreductase activity, acting on the aldehyde or oxo group of donors"/>
    <property type="evidence" value="ECO:0007669"/>
    <property type="project" value="InterPro"/>
</dbReference>
<dbReference type="Gene3D" id="3.40.50.80">
    <property type="entry name" value="Nucleotide-binding domain of ferredoxin-NADP reductase (FNR) module"/>
    <property type="match status" value="1"/>
</dbReference>
<dbReference type="GO" id="GO:0005829">
    <property type="term" value="C:cytosol"/>
    <property type="evidence" value="ECO:0007669"/>
    <property type="project" value="TreeGrafter"/>
</dbReference>
<keyword evidence="14" id="KW-0408">Iron</keyword>
<evidence type="ECO:0000256" key="14">
    <source>
        <dbReference type="ARBA" id="ARBA00023004"/>
    </source>
</evidence>
<dbReference type="EMBL" id="MU006099">
    <property type="protein sequence ID" value="KAF2837492.1"/>
    <property type="molecule type" value="Genomic_DNA"/>
</dbReference>
<dbReference type="FunFam" id="3.40.50.80:FF:000011">
    <property type="entry name" value="Sulfite reductase flavoprotein component"/>
    <property type="match status" value="1"/>
</dbReference>
<keyword evidence="6" id="KW-0004">4Fe-4S</keyword>
<dbReference type="InterPro" id="IPR017938">
    <property type="entry name" value="Riboflavin_synthase-like_b-brl"/>
</dbReference>
<dbReference type="FunFam" id="3.40.50.920:FF:000007">
    <property type="entry name" value="Pyruvate:ferredoxin (Flavodoxin) oxidoreductase"/>
    <property type="match status" value="1"/>
</dbReference>
<comment type="function">
    <text evidence="17">This enzyme catalyzes the 6-electron reduction of sulfite to sulfide. This is one of several activities required for the biosynthesis of L-cysteine from sulfate.</text>
</comment>
<dbReference type="FunFam" id="3.40.50.970:FF:000052">
    <property type="entry name" value="Sulfite reductase [NADPH] flavoprotein component"/>
    <property type="match status" value="1"/>
</dbReference>
<dbReference type="Gene3D" id="3.40.920.10">
    <property type="entry name" value="Pyruvate-ferredoxin oxidoreductase, PFOR, domain III"/>
    <property type="match status" value="1"/>
</dbReference>
<dbReference type="GO" id="GO:0004783">
    <property type="term" value="F:sulfite reductase (NADPH) activity"/>
    <property type="evidence" value="ECO:0007669"/>
    <property type="project" value="UniProtKB-EC"/>
</dbReference>
<reference evidence="20" key="1">
    <citation type="journal article" date="2020" name="Stud. Mycol.">
        <title>101 Dothideomycetes genomes: a test case for predicting lifestyles and emergence of pathogens.</title>
        <authorList>
            <person name="Haridas S."/>
            <person name="Albert R."/>
            <person name="Binder M."/>
            <person name="Bloem J."/>
            <person name="Labutti K."/>
            <person name="Salamov A."/>
            <person name="Andreopoulos B."/>
            <person name="Baker S."/>
            <person name="Barry K."/>
            <person name="Bills G."/>
            <person name="Bluhm B."/>
            <person name="Cannon C."/>
            <person name="Castanera R."/>
            <person name="Culley D."/>
            <person name="Daum C."/>
            <person name="Ezra D."/>
            <person name="Gonzalez J."/>
            <person name="Henrissat B."/>
            <person name="Kuo A."/>
            <person name="Liang C."/>
            <person name="Lipzen A."/>
            <person name="Lutzoni F."/>
            <person name="Magnuson J."/>
            <person name="Mondo S."/>
            <person name="Nolan M."/>
            <person name="Ohm R."/>
            <person name="Pangilinan J."/>
            <person name="Park H.-J."/>
            <person name="Ramirez L."/>
            <person name="Alfaro M."/>
            <person name="Sun H."/>
            <person name="Tritt A."/>
            <person name="Yoshinaga Y."/>
            <person name="Zwiers L.-H."/>
            <person name="Turgeon B."/>
            <person name="Goodwin S."/>
            <person name="Spatafora J."/>
            <person name="Crous P."/>
            <person name="Grigoriev I."/>
        </authorList>
    </citation>
    <scope>NUCLEOTIDE SEQUENCE</scope>
    <source>
        <strain evidence="20">CBS 101060</strain>
    </source>
</reference>
<dbReference type="InterPro" id="IPR009014">
    <property type="entry name" value="Transketo_C/PFOR_II"/>
</dbReference>
<evidence type="ECO:0000259" key="19">
    <source>
        <dbReference type="PROSITE" id="PS51384"/>
    </source>
</evidence>
<dbReference type="PROSITE" id="PS51384">
    <property type="entry name" value="FAD_FR"/>
    <property type="match status" value="1"/>
</dbReference>
<evidence type="ECO:0000256" key="16">
    <source>
        <dbReference type="ARBA" id="ARBA00052219"/>
    </source>
</evidence>
<keyword evidence="13" id="KW-0560">Oxidoreductase</keyword>
<keyword evidence="21" id="KW-1185">Reference proteome</keyword>
<evidence type="ECO:0000313" key="20">
    <source>
        <dbReference type="EMBL" id="KAF2837492.1"/>
    </source>
</evidence>
<keyword evidence="7" id="KW-0285">Flavoprotein</keyword>
<dbReference type="AlphaFoldDB" id="A0A9P4VQ69"/>
<evidence type="ECO:0000256" key="7">
    <source>
        <dbReference type="ARBA" id="ARBA00022630"/>
    </source>
</evidence>
<comment type="catalytic activity">
    <reaction evidence="16">
        <text>hydrogen sulfide + 3 NADP(+) + 3 H2O = sulfite + 3 NADPH + 4 H(+)</text>
        <dbReference type="Rhea" id="RHEA:13801"/>
        <dbReference type="ChEBI" id="CHEBI:15377"/>
        <dbReference type="ChEBI" id="CHEBI:15378"/>
        <dbReference type="ChEBI" id="CHEBI:17359"/>
        <dbReference type="ChEBI" id="CHEBI:29919"/>
        <dbReference type="ChEBI" id="CHEBI:57783"/>
        <dbReference type="ChEBI" id="CHEBI:58349"/>
        <dbReference type="EC" id="1.8.1.2"/>
    </reaction>
</comment>
<keyword evidence="5" id="KW-0813">Transport</keyword>
<evidence type="ECO:0000256" key="2">
    <source>
        <dbReference type="ARBA" id="ARBA00001974"/>
    </source>
</evidence>
<feature type="compositionally biased region" description="Low complexity" evidence="18">
    <location>
        <begin position="1"/>
        <end position="15"/>
    </location>
</feature>
<dbReference type="Proteomes" id="UP000799429">
    <property type="component" value="Unassembled WGS sequence"/>
</dbReference>
<dbReference type="PANTHER" id="PTHR19384">
    <property type="entry name" value="NITRIC OXIDE SYNTHASE-RELATED"/>
    <property type="match status" value="1"/>
</dbReference>
<dbReference type="GO" id="GO:0046872">
    <property type="term" value="F:metal ion binding"/>
    <property type="evidence" value="ECO:0007669"/>
    <property type="project" value="UniProtKB-KW"/>
</dbReference>
<keyword evidence="9" id="KW-0479">Metal-binding</keyword>
<evidence type="ECO:0000256" key="3">
    <source>
        <dbReference type="ARBA" id="ARBA00004774"/>
    </source>
</evidence>